<keyword evidence="3" id="KW-1185">Reference proteome</keyword>
<protein>
    <submittedName>
        <fullName evidence="2">Uncharacterized protein</fullName>
    </submittedName>
</protein>
<evidence type="ECO:0000256" key="1">
    <source>
        <dbReference type="SAM" id="MobiDB-lite"/>
    </source>
</evidence>
<feature type="compositionally biased region" description="Basic and acidic residues" evidence="1">
    <location>
        <begin position="13"/>
        <end position="31"/>
    </location>
</feature>
<dbReference type="AlphaFoldDB" id="A0A4R6WXV5"/>
<evidence type="ECO:0000313" key="2">
    <source>
        <dbReference type="EMBL" id="TDQ82455.1"/>
    </source>
</evidence>
<evidence type="ECO:0000313" key="3">
    <source>
        <dbReference type="Proteomes" id="UP000295783"/>
    </source>
</evidence>
<comment type="caution">
    <text evidence="2">The sequence shown here is derived from an EMBL/GenBank/DDBJ whole genome shotgun (WGS) entry which is preliminary data.</text>
</comment>
<dbReference type="EMBL" id="SNYW01000008">
    <property type="protein sequence ID" value="TDQ82455.1"/>
    <property type="molecule type" value="Genomic_DNA"/>
</dbReference>
<organism evidence="2 3">
    <name type="scientific">Dongia mobilis</name>
    <dbReference type="NCBI Taxonomy" id="578943"/>
    <lineage>
        <taxon>Bacteria</taxon>
        <taxon>Pseudomonadati</taxon>
        <taxon>Pseudomonadota</taxon>
        <taxon>Alphaproteobacteria</taxon>
        <taxon>Rhodospirillales</taxon>
        <taxon>Dongiaceae</taxon>
        <taxon>Dongia</taxon>
    </lineage>
</organism>
<gene>
    <name evidence="2" type="ORF">A8950_2278</name>
</gene>
<name>A0A4R6WXV5_9PROT</name>
<proteinExistence type="predicted"/>
<reference evidence="2 3" key="1">
    <citation type="submission" date="2019-03" db="EMBL/GenBank/DDBJ databases">
        <title>Genomic Encyclopedia of Type Strains, Phase III (KMG-III): the genomes of soil and plant-associated and newly described type strains.</title>
        <authorList>
            <person name="Whitman W."/>
        </authorList>
    </citation>
    <scope>NUCLEOTIDE SEQUENCE [LARGE SCALE GENOMIC DNA]</scope>
    <source>
        <strain evidence="2 3">CGMCC 1.7660</strain>
    </source>
</reference>
<accession>A0A4R6WXV5</accession>
<dbReference type="RefSeq" id="WP_133613730.1">
    <property type="nucleotide sequence ID" value="NZ_SNYW01000008.1"/>
</dbReference>
<dbReference type="Proteomes" id="UP000295783">
    <property type="component" value="Unassembled WGS sequence"/>
</dbReference>
<sequence length="67" mass="7652">MSFHQHHGSYRTGADERGRNAYGRHDQGGERIDFGHTAHRWLNWAKTRPTESWLFFAAGLVLGGIVM</sequence>
<feature type="region of interest" description="Disordered" evidence="1">
    <location>
        <begin position="1"/>
        <end position="31"/>
    </location>
</feature>